<feature type="transmembrane region" description="Helical" evidence="1">
    <location>
        <begin position="35"/>
        <end position="57"/>
    </location>
</feature>
<name>A0A6B0SW77_9EURY</name>
<comment type="caution">
    <text evidence="2">The sequence shown here is derived from an EMBL/GenBank/DDBJ whole genome shotgun (WGS) entry which is preliminary data.</text>
</comment>
<dbReference type="Pfam" id="PF09622">
    <property type="entry name" value="DUF2391"/>
    <property type="match status" value="1"/>
</dbReference>
<feature type="transmembrane region" description="Helical" evidence="1">
    <location>
        <begin position="262"/>
        <end position="280"/>
    </location>
</feature>
<feature type="transmembrane region" description="Helical" evidence="1">
    <location>
        <begin position="158"/>
        <end position="181"/>
    </location>
</feature>
<feature type="transmembrane region" description="Helical" evidence="1">
    <location>
        <begin position="229"/>
        <end position="250"/>
    </location>
</feature>
<dbReference type="Proteomes" id="UP000437065">
    <property type="component" value="Unassembled WGS sequence"/>
</dbReference>
<dbReference type="RefSeq" id="WP_159662982.1">
    <property type="nucleotide sequence ID" value="NZ_WUUS01000001.1"/>
</dbReference>
<dbReference type="AlphaFoldDB" id="A0A6B0SW77"/>
<feature type="transmembrane region" description="Helical" evidence="1">
    <location>
        <begin position="187"/>
        <end position="208"/>
    </location>
</feature>
<reference evidence="2 3" key="1">
    <citation type="submission" date="2019-12" db="EMBL/GenBank/DDBJ databases">
        <title>Isolation and characterization of three novel carbon monoxide-oxidizing members of Halobacteria from salione crusts and soils.</title>
        <authorList>
            <person name="Myers M.R."/>
            <person name="King G.M."/>
        </authorList>
    </citation>
    <scope>NUCLEOTIDE SEQUENCE [LARGE SCALE GENOMIC DNA]</scope>
    <source>
        <strain evidence="2 3">WSA2</strain>
    </source>
</reference>
<keyword evidence="1" id="KW-0472">Membrane</keyword>
<keyword evidence="1" id="KW-1133">Transmembrane helix</keyword>
<dbReference type="InterPro" id="IPR024464">
    <property type="entry name" value="DUF2391"/>
</dbReference>
<keyword evidence="1" id="KW-0812">Transmembrane</keyword>
<protein>
    <submittedName>
        <fullName evidence="2">DUF2391 family protein</fullName>
    </submittedName>
</protein>
<feature type="transmembrane region" description="Helical" evidence="1">
    <location>
        <begin position="12"/>
        <end position="29"/>
    </location>
</feature>
<dbReference type="OrthoDB" id="241582at2157"/>
<sequence>MELGAELREQGRGMAGALLVLGISFAYTVETWRLAVDIPVTHLIGFVVAGLAMVVLITRSVGFRSEEGTEAGGTDTGLRRNGGSPLWVESAEIVFQSLFIGYSTLALLGVIDLRTPVRVVVRIGLIQVVPLAVGAALANELLSGDQDEIPEAGFPQNLGVFALGAIFFAAPIAPTGEIGLIAAQIDWTRVGVLLVVTLSVAYLMLYELEFRGQSRRLQGRSRWRRVGQTSIVTAVGLLVAFGLLVALGGIESEPVATWARRTVVLAFPATVGASGARVVLG</sequence>
<evidence type="ECO:0000313" key="2">
    <source>
        <dbReference type="EMBL" id="MXR40200.1"/>
    </source>
</evidence>
<evidence type="ECO:0000256" key="1">
    <source>
        <dbReference type="SAM" id="Phobius"/>
    </source>
</evidence>
<keyword evidence="3" id="KW-1185">Reference proteome</keyword>
<dbReference type="EMBL" id="WUUS01000001">
    <property type="protein sequence ID" value="MXR40200.1"/>
    <property type="molecule type" value="Genomic_DNA"/>
</dbReference>
<evidence type="ECO:0000313" key="3">
    <source>
        <dbReference type="Proteomes" id="UP000437065"/>
    </source>
</evidence>
<organism evidence="2 3">
    <name type="scientific">Halobaculum saliterrae</name>
    <dbReference type="NCBI Taxonomy" id="2073113"/>
    <lineage>
        <taxon>Archaea</taxon>
        <taxon>Methanobacteriati</taxon>
        <taxon>Methanobacteriota</taxon>
        <taxon>Stenosarchaea group</taxon>
        <taxon>Halobacteria</taxon>
        <taxon>Halobacteriales</taxon>
        <taxon>Haloferacaceae</taxon>
        <taxon>Halobaculum</taxon>
    </lineage>
</organism>
<accession>A0A6B0SW77</accession>
<gene>
    <name evidence="2" type="ORF">GRX01_02350</name>
</gene>
<proteinExistence type="predicted"/>